<accession>A0A919WHH0</accession>
<name>A0A919WHH0_9BACI</name>
<dbReference type="Gene3D" id="3.40.50.2000">
    <property type="entry name" value="Glycogen Phosphorylase B"/>
    <property type="match status" value="2"/>
</dbReference>
<sequence>MRKRKVAIVVPSFVIGGAEKMVYQLAVALDRNEFVLKLISLSPPQYTFFEEELQKQGLDLVFLNNRGKLSLKTVALVWRELSKFKADIVHTHLHAFLYVFPWVCTHSASMLQTIHSTPKVEFSSKLIFLMERLYKLKKAIPVAISSTIRKEASELYKLPLDEVELVYNPVQLVKYRETSFSNEAITYINVARLEPIKNHKLLLQAFSIINRELPQALLILVGDGKEKKTLEENAVELGIKDKVVFTGNVSNVEDYLARSDIFVLTSIYEGLPLAILEAMASGLPIIATNVGGIADVIKGNGLLVESGDLLALSDGMLELARDKEKRVQMSKCSKENVKAYDVAIVAQKYGELYKKYG</sequence>
<dbReference type="Proteomes" id="UP000682111">
    <property type="component" value="Unassembled WGS sequence"/>
</dbReference>
<proteinExistence type="predicted"/>
<comment type="caution">
    <text evidence="3">The sequence shown here is derived from an EMBL/GenBank/DDBJ whole genome shotgun (WGS) entry which is preliminary data.</text>
</comment>
<dbReference type="CDD" id="cd03811">
    <property type="entry name" value="GT4_GT28_WabH-like"/>
    <property type="match status" value="1"/>
</dbReference>
<dbReference type="PANTHER" id="PTHR45947">
    <property type="entry name" value="SULFOQUINOVOSYL TRANSFERASE SQD2"/>
    <property type="match status" value="1"/>
</dbReference>
<dbReference type="InterPro" id="IPR050194">
    <property type="entry name" value="Glycosyltransferase_grp1"/>
</dbReference>
<dbReference type="InterPro" id="IPR001296">
    <property type="entry name" value="Glyco_trans_1"/>
</dbReference>
<dbReference type="PANTHER" id="PTHR45947:SF15">
    <property type="entry name" value="TEICHURONIC ACID BIOSYNTHESIS GLYCOSYLTRANSFERASE TUAC-RELATED"/>
    <property type="match status" value="1"/>
</dbReference>
<protein>
    <submittedName>
        <fullName evidence="3">Glycosyl transferase family 1</fullName>
    </submittedName>
</protein>
<dbReference type="GO" id="GO:0016757">
    <property type="term" value="F:glycosyltransferase activity"/>
    <property type="evidence" value="ECO:0007669"/>
    <property type="project" value="InterPro"/>
</dbReference>
<feature type="domain" description="Glycosyltransferase subfamily 4-like N-terminal" evidence="2">
    <location>
        <begin position="15"/>
        <end position="172"/>
    </location>
</feature>
<dbReference type="EMBL" id="BORC01000003">
    <property type="protein sequence ID" value="GIN62005.1"/>
    <property type="molecule type" value="Genomic_DNA"/>
</dbReference>
<organism evidence="3 4">
    <name type="scientific">Robertmurraya siralis</name>
    <dbReference type="NCBI Taxonomy" id="77777"/>
    <lineage>
        <taxon>Bacteria</taxon>
        <taxon>Bacillati</taxon>
        <taxon>Bacillota</taxon>
        <taxon>Bacilli</taxon>
        <taxon>Bacillales</taxon>
        <taxon>Bacillaceae</taxon>
        <taxon>Robertmurraya</taxon>
    </lineage>
</organism>
<evidence type="ECO:0000259" key="2">
    <source>
        <dbReference type="Pfam" id="PF13439"/>
    </source>
</evidence>
<feature type="domain" description="Glycosyl transferase family 1" evidence="1">
    <location>
        <begin position="181"/>
        <end position="334"/>
    </location>
</feature>
<dbReference type="SUPFAM" id="SSF53756">
    <property type="entry name" value="UDP-Glycosyltransferase/glycogen phosphorylase"/>
    <property type="match status" value="1"/>
</dbReference>
<dbReference type="Pfam" id="PF13439">
    <property type="entry name" value="Glyco_transf_4"/>
    <property type="match status" value="1"/>
</dbReference>
<keyword evidence="3" id="KW-0808">Transferase</keyword>
<reference evidence="3" key="1">
    <citation type="submission" date="2021-03" db="EMBL/GenBank/DDBJ databases">
        <title>Antimicrobial resistance genes in bacteria isolated from Japanese honey, and their potential for conferring macrolide and lincosamide resistance in the American foulbrood pathogen Paenibacillus larvae.</title>
        <authorList>
            <person name="Okamoto M."/>
            <person name="Kumagai M."/>
            <person name="Kanamori H."/>
            <person name="Takamatsu D."/>
        </authorList>
    </citation>
    <scope>NUCLEOTIDE SEQUENCE</scope>
    <source>
        <strain evidence="3">J27TS8</strain>
    </source>
</reference>
<evidence type="ECO:0000259" key="1">
    <source>
        <dbReference type="Pfam" id="PF00534"/>
    </source>
</evidence>
<dbReference type="AlphaFoldDB" id="A0A919WHH0"/>
<keyword evidence="4" id="KW-1185">Reference proteome</keyword>
<dbReference type="RefSeq" id="WP_212933587.1">
    <property type="nucleotide sequence ID" value="NZ_BORC01000003.1"/>
</dbReference>
<evidence type="ECO:0000313" key="3">
    <source>
        <dbReference type="EMBL" id="GIN62005.1"/>
    </source>
</evidence>
<dbReference type="InterPro" id="IPR028098">
    <property type="entry name" value="Glyco_trans_4-like_N"/>
</dbReference>
<dbReference type="Pfam" id="PF00534">
    <property type="entry name" value="Glycos_transf_1"/>
    <property type="match status" value="1"/>
</dbReference>
<evidence type="ECO:0000313" key="4">
    <source>
        <dbReference type="Proteomes" id="UP000682111"/>
    </source>
</evidence>
<gene>
    <name evidence="3" type="ORF">J27TS8_19980</name>
</gene>